<comment type="caution">
    <text evidence="12">The sequence shown here is derived from an EMBL/GenBank/DDBJ whole genome shotgun (WGS) entry which is preliminary data.</text>
</comment>
<keyword evidence="7 9" id="KW-0408">Iron</keyword>
<feature type="binding site" description="axial binding residue" evidence="9">
    <location>
        <position position="141"/>
    </location>
    <ligand>
        <name>heme c</name>
        <dbReference type="ChEBI" id="CHEBI:61717"/>
        <label>2</label>
    </ligand>
    <ligandPart>
        <name>Fe</name>
        <dbReference type="ChEBI" id="CHEBI:18248"/>
    </ligandPart>
</feature>
<protein>
    <submittedName>
        <fullName evidence="12">Cytochrome C</fullName>
    </submittedName>
</protein>
<reference evidence="12 13" key="1">
    <citation type="submission" date="2016-08" db="EMBL/GenBank/DDBJ databases">
        <authorList>
            <person name="Seilhamer J.J."/>
        </authorList>
    </citation>
    <scope>NUCLEOTIDE SEQUENCE [LARGE SCALE GENOMIC DNA]</scope>
    <source>
        <strain evidence="12 13">KCTC 42603</strain>
    </source>
</reference>
<dbReference type="Gene3D" id="1.10.760.10">
    <property type="entry name" value="Cytochrome c-like domain"/>
    <property type="match status" value="2"/>
</dbReference>
<evidence type="ECO:0000256" key="8">
    <source>
        <dbReference type="PIRSR" id="PIRSR000005-1"/>
    </source>
</evidence>
<dbReference type="PANTHER" id="PTHR33751">
    <property type="entry name" value="CBB3-TYPE CYTOCHROME C OXIDASE SUBUNIT FIXP"/>
    <property type="match status" value="1"/>
</dbReference>
<keyword evidence="5" id="KW-0574">Periplasm</keyword>
<dbReference type="PROSITE" id="PS51007">
    <property type="entry name" value="CYTC"/>
    <property type="match status" value="2"/>
</dbReference>
<dbReference type="Proteomes" id="UP000175691">
    <property type="component" value="Unassembled WGS sequence"/>
</dbReference>
<evidence type="ECO:0000256" key="10">
    <source>
        <dbReference type="SAM" id="SignalP"/>
    </source>
</evidence>
<dbReference type="AlphaFoldDB" id="A0A1E7ZDB9"/>
<name>A0A1E7ZDB9_9ALTE</name>
<dbReference type="PRINTS" id="PR00605">
    <property type="entry name" value="CYTCHROMECIC"/>
</dbReference>
<dbReference type="GO" id="GO:0042597">
    <property type="term" value="C:periplasmic space"/>
    <property type="evidence" value="ECO:0007669"/>
    <property type="project" value="UniProtKB-SubCell"/>
</dbReference>
<dbReference type="GO" id="GO:0005506">
    <property type="term" value="F:iron ion binding"/>
    <property type="evidence" value="ECO:0007669"/>
    <property type="project" value="InterPro"/>
</dbReference>
<dbReference type="RefSeq" id="WP_070124313.1">
    <property type="nucleotide sequence ID" value="NZ_MDHN01000013.1"/>
</dbReference>
<evidence type="ECO:0000256" key="3">
    <source>
        <dbReference type="ARBA" id="ARBA00022617"/>
    </source>
</evidence>
<feature type="binding site" description="covalent" evidence="8">
    <location>
        <position position="34"/>
    </location>
    <ligand>
        <name>heme c</name>
        <dbReference type="ChEBI" id="CHEBI:61717"/>
        <label>1</label>
    </ligand>
</feature>
<gene>
    <name evidence="12" type="ORF">BFC18_07065</name>
</gene>
<evidence type="ECO:0000256" key="4">
    <source>
        <dbReference type="ARBA" id="ARBA00022723"/>
    </source>
</evidence>
<dbReference type="InterPro" id="IPR036909">
    <property type="entry name" value="Cyt_c-like_dom_sf"/>
</dbReference>
<dbReference type="PIRSF" id="PIRSF000005">
    <property type="entry name" value="Cytochrome_c4"/>
    <property type="match status" value="1"/>
</dbReference>
<dbReference type="EMBL" id="MDHN01000013">
    <property type="protein sequence ID" value="OFC71490.1"/>
    <property type="molecule type" value="Genomic_DNA"/>
</dbReference>
<comment type="subcellular location">
    <subcellularLocation>
        <location evidence="1">Periplasm</location>
    </subcellularLocation>
</comment>
<feature type="binding site" description="axial binding residue" evidence="9">
    <location>
        <position position="38"/>
    </location>
    <ligand>
        <name>heme c</name>
        <dbReference type="ChEBI" id="CHEBI:61717"/>
        <label>1</label>
    </ligand>
    <ligandPart>
        <name>Fe</name>
        <dbReference type="ChEBI" id="CHEBI:18248"/>
    </ligandPart>
</feature>
<keyword evidence="3 8" id="KW-0349">Heme</keyword>
<feature type="binding site" description="covalent" evidence="8">
    <location>
        <position position="137"/>
    </location>
    <ligand>
        <name>heme c</name>
        <dbReference type="ChEBI" id="CHEBI:61717"/>
        <label>2</label>
    </ligand>
</feature>
<evidence type="ECO:0000313" key="13">
    <source>
        <dbReference type="Proteomes" id="UP000175691"/>
    </source>
</evidence>
<dbReference type="OrthoDB" id="9773456at2"/>
<evidence type="ECO:0000256" key="2">
    <source>
        <dbReference type="ARBA" id="ARBA00022448"/>
    </source>
</evidence>
<proteinExistence type="predicted"/>
<comment type="PTM">
    <text evidence="8">Binds 2 heme c groups covalently per subunit.</text>
</comment>
<feature type="binding site" description="axial binding residue" evidence="9">
    <location>
        <position position="84"/>
    </location>
    <ligand>
        <name>heme c</name>
        <dbReference type="ChEBI" id="CHEBI:61717"/>
        <label>1</label>
    </ligand>
    <ligandPart>
        <name>Fe</name>
        <dbReference type="ChEBI" id="CHEBI:18248"/>
    </ligandPart>
</feature>
<keyword evidence="6" id="KW-0249">Electron transport</keyword>
<dbReference type="GO" id="GO:0020037">
    <property type="term" value="F:heme binding"/>
    <property type="evidence" value="ECO:0007669"/>
    <property type="project" value="InterPro"/>
</dbReference>
<dbReference type="InterPro" id="IPR008168">
    <property type="entry name" value="Cyt_C_IC"/>
</dbReference>
<dbReference type="Pfam" id="PF00034">
    <property type="entry name" value="Cytochrom_C"/>
    <property type="match status" value="2"/>
</dbReference>
<evidence type="ECO:0000313" key="12">
    <source>
        <dbReference type="EMBL" id="OFC71490.1"/>
    </source>
</evidence>
<dbReference type="InterPro" id="IPR009056">
    <property type="entry name" value="Cyt_c-like_dom"/>
</dbReference>
<feature type="binding site" description="covalent" evidence="8">
    <location>
        <position position="140"/>
    </location>
    <ligand>
        <name>heme c</name>
        <dbReference type="ChEBI" id="CHEBI:61717"/>
        <label>2</label>
    </ligand>
</feature>
<keyword evidence="13" id="KW-1185">Reference proteome</keyword>
<feature type="domain" description="Cytochrome c" evidence="11">
    <location>
        <begin position="22"/>
        <end position="107"/>
    </location>
</feature>
<evidence type="ECO:0000256" key="5">
    <source>
        <dbReference type="ARBA" id="ARBA00022764"/>
    </source>
</evidence>
<dbReference type="InterPro" id="IPR024167">
    <property type="entry name" value="Cytochrome_c4-like"/>
</dbReference>
<keyword evidence="2" id="KW-0813">Transport</keyword>
<organism evidence="12 13">
    <name type="scientific">Alteromonas confluentis</name>
    <dbReference type="NCBI Taxonomy" id="1656094"/>
    <lineage>
        <taxon>Bacteria</taxon>
        <taxon>Pseudomonadati</taxon>
        <taxon>Pseudomonadota</taxon>
        <taxon>Gammaproteobacteria</taxon>
        <taxon>Alteromonadales</taxon>
        <taxon>Alteromonadaceae</taxon>
        <taxon>Alteromonas/Salinimonas group</taxon>
        <taxon>Alteromonas</taxon>
    </lineage>
</organism>
<accession>A0A1E7ZDB9</accession>
<dbReference type="STRING" id="1656094.BFC18_07065"/>
<evidence type="ECO:0000256" key="1">
    <source>
        <dbReference type="ARBA" id="ARBA00004418"/>
    </source>
</evidence>
<keyword evidence="10" id="KW-0732">Signal</keyword>
<feature type="binding site" description="covalent" evidence="8">
    <location>
        <position position="37"/>
    </location>
    <ligand>
        <name>heme c</name>
        <dbReference type="ChEBI" id="CHEBI:61717"/>
        <label>1</label>
    </ligand>
</feature>
<evidence type="ECO:0000256" key="6">
    <source>
        <dbReference type="ARBA" id="ARBA00022982"/>
    </source>
</evidence>
<dbReference type="SUPFAM" id="SSF46626">
    <property type="entry name" value="Cytochrome c"/>
    <property type="match status" value="2"/>
</dbReference>
<feature type="binding site" description="axial binding residue" evidence="9">
    <location>
        <position position="184"/>
    </location>
    <ligand>
        <name>heme c</name>
        <dbReference type="ChEBI" id="CHEBI:61717"/>
        <label>2</label>
    </ligand>
    <ligandPart>
        <name>Fe</name>
        <dbReference type="ChEBI" id="CHEBI:18248"/>
    </ligandPart>
</feature>
<evidence type="ECO:0000256" key="7">
    <source>
        <dbReference type="ARBA" id="ARBA00023004"/>
    </source>
</evidence>
<dbReference type="GO" id="GO:0009055">
    <property type="term" value="F:electron transfer activity"/>
    <property type="evidence" value="ECO:0007669"/>
    <property type="project" value="InterPro"/>
</dbReference>
<feature type="domain" description="Cytochrome c" evidence="11">
    <location>
        <begin position="116"/>
        <end position="207"/>
    </location>
</feature>
<dbReference type="InterPro" id="IPR050597">
    <property type="entry name" value="Cytochrome_c_Oxidase_Subunit"/>
</dbReference>
<feature type="chain" id="PRO_5009209722" evidence="10">
    <location>
        <begin position="21"/>
        <end position="207"/>
    </location>
</feature>
<keyword evidence="4 9" id="KW-0479">Metal-binding</keyword>
<evidence type="ECO:0000256" key="9">
    <source>
        <dbReference type="PIRSR" id="PIRSR000005-2"/>
    </source>
</evidence>
<evidence type="ECO:0000259" key="11">
    <source>
        <dbReference type="PROSITE" id="PS51007"/>
    </source>
</evidence>
<feature type="signal peptide" evidence="10">
    <location>
        <begin position="1"/>
        <end position="20"/>
    </location>
</feature>
<dbReference type="PANTHER" id="PTHR33751:SF9">
    <property type="entry name" value="CYTOCHROME C4"/>
    <property type="match status" value="1"/>
</dbReference>
<sequence>MKKLCLVVCVALGFTGTVLAEGNAEAGKAKSVTCAACHGPDGNAMIPMYPKIAGQHAGYIEKQLKEFKLAMQTGGAEGRNNAVMNPMAGALSEQDMADLAAYFSSQDPKIGQTPENYVEAGQALYRGGDASRGIPSCSACHGPDGNGMGLAGFPDISGQYTDYVAAQLKSFREGQRANDMNGMMRDVAMKLTDEDIEILSNYLAGLH</sequence>